<name>A0A484SHZ7_9ZZZZ</name>
<organism evidence="5">
    <name type="scientific">plant metagenome</name>
    <dbReference type="NCBI Taxonomy" id="1297885"/>
    <lineage>
        <taxon>unclassified sequences</taxon>
        <taxon>metagenomes</taxon>
        <taxon>organismal metagenomes</taxon>
    </lineage>
</organism>
<dbReference type="GO" id="GO:0005737">
    <property type="term" value="C:cytoplasm"/>
    <property type="evidence" value="ECO:0007669"/>
    <property type="project" value="TreeGrafter"/>
</dbReference>
<dbReference type="Gene3D" id="3.60.15.10">
    <property type="entry name" value="Ribonuclease Z/Hydroxyacylglutathione hydrolase-like"/>
    <property type="match status" value="1"/>
</dbReference>
<dbReference type="PANTHER" id="PTHR15032">
    <property type="entry name" value="N-ACYL-PHOSPHATIDYLETHANOLAMINE-HYDROLYZING PHOSPHOLIPASE D"/>
    <property type="match status" value="1"/>
</dbReference>
<sequence length="427" mass="47342">MNASVQAPGRQPPAPREPRPARRAWLRWTLRLLLGGLTIAFLLAVYVCIQLTTNPAFGGHPRGERLARMQESPQWHDGRFANPQPQWSDLRSAWLHLLFGEATPDAAPGEPVPMVPTDPRAIAVPPASGLRATWFGHSSMLVEIEDAAVLIDPLWSERPSPISWIGPKPFYAPPIALEALKERVDAVVISHEHYDHLDHATVVAMRSWRAVFIVPLGIGAHLEHWGIPAARIRELDWWQSTSLAGLEVVATPARHSAGRLSFGPRSLWAGFALVGRQHRVWYSGDTGFHSTLAEIGQRLGPFDLTLIDAGQYDADWPDAHLGPELAVEAHRQVRGKVMMPVHWAYLVQANHAWTEPVERVLAAARCHAVEVVTPAPGQSIEPSAALRGTTWWPQDIPWRGAVDRPIRGTENGKPTERIPVRDCPEPR</sequence>
<dbReference type="EMBL" id="CAADIA010000006">
    <property type="protein sequence ID" value="VFR32603.1"/>
    <property type="molecule type" value="Genomic_DNA"/>
</dbReference>
<reference evidence="5" key="1">
    <citation type="submission" date="2019-03" db="EMBL/GenBank/DDBJ databases">
        <authorList>
            <person name="Danneels B."/>
        </authorList>
    </citation>
    <scope>NUCLEOTIDE SEQUENCE</scope>
</reference>
<dbReference type="Pfam" id="PF12706">
    <property type="entry name" value="Lactamase_B_2"/>
    <property type="match status" value="1"/>
</dbReference>
<evidence type="ECO:0000256" key="1">
    <source>
        <dbReference type="SAM" id="MobiDB-lite"/>
    </source>
</evidence>
<keyword evidence="2" id="KW-1133">Transmembrane helix</keyword>
<keyword evidence="2" id="KW-0812">Transmembrane</keyword>
<accession>A0A484SHZ7</accession>
<protein>
    <submittedName>
        <fullName evidence="5">Outer membrane protein romA</fullName>
    </submittedName>
</protein>
<dbReference type="PANTHER" id="PTHR15032:SF4">
    <property type="entry name" value="N-ACYL-PHOSPHATIDYLETHANOLAMINE-HYDROLYZING PHOSPHOLIPASE D"/>
    <property type="match status" value="1"/>
</dbReference>
<dbReference type="InterPro" id="IPR036866">
    <property type="entry name" value="RibonucZ/Hydroxyglut_hydro"/>
</dbReference>
<feature type="region of interest" description="Disordered" evidence="1">
    <location>
        <begin position="402"/>
        <end position="427"/>
    </location>
</feature>
<evidence type="ECO:0000313" key="5">
    <source>
        <dbReference type="EMBL" id="VFR61387.1"/>
    </source>
</evidence>
<evidence type="ECO:0000259" key="3">
    <source>
        <dbReference type="SMART" id="SM00849"/>
    </source>
</evidence>
<dbReference type="SUPFAM" id="SSF56281">
    <property type="entry name" value="Metallo-hydrolase/oxidoreductase"/>
    <property type="match status" value="1"/>
</dbReference>
<feature type="transmembrane region" description="Helical" evidence="2">
    <location>
        <begin position="28"/>
        <end position="47"/>
    </location>
</feature>
<dbReference type="AlphaFoldDB" id="A0A484SHZ7"/>
<feature type="region of interest" description="Disordered" evidence="1">
    <location>
        <begin position="1"/>
        <end position="20"/>
    </location>
</feature>
<dbReference type="EMBL" id="CAADIF010000005">
    <property type="protein sequence ID" value="VFR61387.1"/>
    <property type="molecule type" value="Genomic_DNA"/>
</dbReference>
<feature type="compositionally biased region" description="Basic and acidic residues" evidence="1">
    <location>
        <begin position="413"/>
        <end position="427"/>
    </location>
</feature>
<evidence type="ECO:0000313" key="4">
    <source>
        <dbReference type="EMBL" id="VFR32603.1"/>
    </source>
</evidence>
<gene>
    <name evidence="4" type="ORF">ANK1_4198</name>
    <name evidence="5" type="ORF">ANK2_4199</name>
</gene>
<feature type="domain" description="Metallo-beta-lactamase" evidence="3">
    <location>
        <begin position="136"/>
        <end position="330"/>
    </location>
</feature>
<proteinExistence type="predicted"/>
<dbReference type="InterPro" id="IPR001279">
    <property type="entry name" value="Metallo-B-lactamas"/>
</dbReference>
<evidence type="ECO:0000256" key="2">
    <source>
        <dbReference type="SAM" id="Phobius"/>
    </source>
</evidence>
<dbReference type="SMART" id="SM00849">
    <property type="entry name" value="Lactamase_B"/>
    <property type="match status" value="1"/>
</dbReference>
<keyword evidence="2" id="KW-0472">Membrane</keyword>